<dbReference type="GO" id="GO:0003700">
    <property type="term" value="F:DNA-binding transcription factor activity"/>
    <property type="evidence" value="ECO:0007669"/>
    <property type="project" value="TreeGrafter"/>
</dbReference>
<keyword evidence="1" id="KW-0319">Glycerol metabolism</keyword>
<evidence type="ECO:0000259" key="7">
    <source>
        <dbReference type="PROSITE" id="PS51077"/>
    </source>
</evidence>
<dbReference type="PANTHER" id="PTHR30136">
    <property type="entry name" value="HELIX-TURN-HELIX TRANSCRIPTIONAL REGULATOR, ICLR FAMILY"/>
    <property type="match status" value="1"/>
</dbReference>
<dbReference type="Pfam" id="PF01614">
    <property type="entry name" value="IclR_C"/>
    <property type="match status" value="1"/>
</dbReference>
<dbReference type="InterPro" id="IPR036390">
    <property type="entry name" value="WH_DNA-bd_sf"/>
</dbReference>
<dbReference type="InterPro" id="IPR014757">
    <property type="entry name" value="Tscrpt_reg_IclR_C"/>
</dbReference>
<name>A0A4Q2SWP1_9ACTN</name>
<dbReference type="EMBL" id="SDWV01000011">
    <property type="protein sequence ID" value="RYC10525.1"/>
    <property type="molecule type" value="Genomic_DNA"/>
</dbReference>
<dbReference type="SUPFAM" id="SSF55781">
    <property type="entry name" value="GAF domain-like"/>
    <property type="match status" value="1"/>
</dbReference>
<dbReference type="GO" id="GO:0006071">
    <property type="term" value="P:glycerol metabolic process"/>
    <property type="evidence" value="ECO:0007669"/>
    <property type="project" value="UniProtKB-KW"/>
</dbReference>
<evidence type="ECO:0000256" key="2">
    <source>
        <dbReference type="ARBA" id="ARBA00023015"/>
    </source>
</evidence>
<dbReference type="FunFam" id="1.10.10.10:FF:000056">
    <property type="entry name" value="IclR family transcriptional regulator"/>
    <property type="match status" value="1"/>
</dbReference>
<dbReference type="SUPFAM" id="SSF46785">
    <property type="entry name" value="Winged helix' DNA-binding domain"/>
    <property type="match status" value="1"/>
</dbReference>
<dbReference type="GO" id="GO:0003677">
    <property type="term" value="F:DNA binding"/>
    <property type="evidence" value="ECO:0007669"/>
    <property type="project" value="UniProtKB-KW"/>
</dbReference>
<dbReference type="PANTHER" id="PTHR30136:SF24">
    <property type="entry name" value="HTH-TYPE TRANSCRIPTIONAL REPRESSOR ALLR"/>
    <property type="match status" value="1"/>
</dbReference>
<keyword evidence="2" id="KW-0805">Transcription regulation</keyword>
<accession>A0A4Q2SWP1</accession>
<comment type="function">
    <text evidence="5">May be an activator protein for the gylABX operon.</text>
</comment>
<feature type="domain" description="IclR-ED" evidence="8">
    <location>
        <begin position="87"/>
        <end position="265"/>
    </location>
</feature>
<protein>
    <recommendedName>
        <fullName evidence="6">Glycerol operon regulatory protein</fullName>
    </recommendedName>
</protein>
<dbReference type="Gene3D" id="3.30.450.40">
    <property type="match status" value="1"/>
</dbReference>
<keyword evidence="4" id="KW-0804">Transcription</keyword>
<keyword evidence="10" id="KW-1185">Reference proteome</keyword>
<dbReference type="InterPro" id="IPR036388">
    <property type="entry name" value="WH-like_DNA-bd_sf"/>
</dbReference>
<proteinExistence type="predicted"/>
<sequence length="265" mass="29092">MAGADDNLWVVSTPRRTTAEPVSALRSVGIALDVLECFSTDAELGVTDIARRLGVAKSTAHRMLTVLGQRGYIEQVPATGKYRLGIHVYELGQLAQARHALRHAALPVMRYLSDTTGLTVNLAIPDGADMVFVERLEKPGLEEHLEHIGRRLPAHVTSSGKVVAAFNAELDEARREAGFPPRVSRTVRSEVDWDRELELARRSGFATSESESFNDVSTVAVPIRNMRGVAVASLSLMGPTVRIRAEIPRLAQLLRTESRRIGRQL</sequence>
<evidence type="ECO:0000256" key="3">
    <source>
        <dbReference type="ARBA" id="ARBA00023125"/>
    </source>
</evidence>
<evidence type="ECO:0000256" key="5">
    <source>
        <dbReference type="ARBA" id="ARBA00058938"/>
    </source>
</evidence>
<feature type="domain" description="HTH iclR-type" evidence="7">
    <location>
        <begin position="25"/>
        <end position="86"/>
    </location>
</feature>
<gene>
    <name evidence="9" type="ORF">EUA94_12025</name>
</gene>
<dbReference type="InterPro" id="IPR050707">
    <property type="entry name" value="HTH_MetabolicPath_Reg"/>
</dbReference>
<dbReference type="InterPro" id="IPR029016">
    <property type="entry name" value="GAF-like_dom_sf"/>
</dbReference>
<dbReference type="PROSITE" id="PS51078">
    <property type="entry name" value="ICLR_ED"/>
    <property type="match status" value="1"/>
</dbReference>
<dbReference type="InterPro" id="IPR005471">
    <property type="entry name" value="Tscrpt_reg_IclR_N"/>
</dbReference>
<evidence type="ECO:0000256" key="6">
    <source>
        <dbReference type="ARBA" id="ARBA00070406"/>
    </source>
</evidence>
<dbReference type="PROSITE" id="PS51077">
    <property type="entry name" value="HTH_ICLR"/>
    <property type="match status" value="1"/>
</dbReference>
<dbReference type="SMART" id="SM00346">
    <property type="entry name" value="HTH_ICLR"/>
    <property type="match status" value="1"/>
</dbReference>
<evidence type="ECO:0000256" key="1">
    <source>
        <dbReference type="ARBA" id="ARBA00022798"/>
    </source>
</evidence>
<keyword evidence="3" id="KW-0238">DNA-binding</keyword>
<dbReference type="Pfam" id="PF09339">
    <property type="entry name" value="HTH_IclR"/>
    <property type="match status" value="1"/>
</dbReference>
<evidence type="ECO:0000313" key="10">
    <source>
        <dbReference type="Proteomes" id="UP000291101"/>
    </source>
</evidence>
<evidence type="ECO:0000259" key="8">
    <source>
        <dbReference type="PROSITE" id="PS51078"/>
    </source>
</evidence>
<organism evidence="9 10">
    <name type="scientific">Nocardioides zhouii</name>
    <dbReference type="NCBI Taxonomy" id="1168729"/>
    <lineage>
        <taxon>Bacteria</taxon>
        <taxon>Bacillati</taxon>
        <taxon>Actinomycetota</taxon>
        <taxon>Actinomycetes</taxon>
        <taxon>Propionibacteriales</taxon>
        <taxon>Nocardioidaceae</taxon>
        <taxon>Nocardioides</taxon>
    </lineage>
</organism>
<dbReference type="AlphaFoldDB" id="A0A4Q2SWP1"/>
<reference evidence="9 10" key="1">
    <citation type="submission" date="2019-01" db="EMBL/GenBank/DDBJ databases">
        <title>Novel species of Nocardioides.</title>
        <authorList>
            <person name="Liu Q."/>
            <person name="X Y.-H."/>
        </authorList>
    </citation>
    <scope>NUCLEOTIDE SEQUENCE [LARGE SCALE GENOMIC DNA]</scope>
    <source>
        <strain evidence="9 10">HLT2-9</strain>
    </source>
</reference>
<dbReference type="OrthoDB" id="7274111at2"/>
<evidence type="ECO:0000313" key="9">
    <source>
        <dbReference type="EMBL" id="RYC10525.1"/>
    </source>
</evidence>
<evidence type="ECO:0000256" key="4">
    <source>
        <dbReference type="ARBA" id="ARBA00023163"/>
    </source>
</evidence>
<dbReference type="Proteomes" id="UP000291101">
    <property type="component" value="Unassembled WGS sequence"/>
</dbReference>
<comment type="caution">
    <text evidence="9">The sequence shown here is derived from an EMBL/GenBank/DDBJ whole genome shotgun (WGS) entry which is preliminary data.</text>
</comment>
<dbReference type="Gene3D" id="1.10.10.10">
    <property type="entry name" value="Winged helix-like DNA-binding domain superfamily/Winged helix DNA-binding domain"/>
    <property type="match status" value="1"/>
</dbReference>
<dbReference type="RefSeq" id="WP_129427127.1">
    <property type="nucleotide sequence ID" value="NZ_SDWV01000011.1"/>
</dbReference>
<dbReference type="GO" id="GO:0045892">
    <property type="term" value="P:negative regulation of DNA-templated transcription"/>
    <property type="evidence" value="ECO:0007669"/>
    <property type="project" value="TreeGrafter"/>
</dbReference>